<evidence type="ECO:0000313" key="10">
    <source>
        <dbReference type="EMBL" id="MDB9221944.1"/>
    </source>
</evidence>
<reference evidence="13 14" key="1">
    <citation type="submission" date="2018-08" db="EMBL/GenBank/DDBJ databases">
        <title>A genome reference for cultivated species of the human gut microbiota.</title>
        <authorList>
            <person name="Zou Y."/>
            <person name="Xue W."/>
            <person name="Luo G."/>
        </authorList>
    </citation>
    <scope>NUCLEOTIDE SEQUENCE [LARGE SCALE GENOMIC DNA]</scope>
    <source>
        <strain evidence="11 13">AF16-14</strain>
        <strain evidence="12 14">OF03-11</strain>
    </source>
</reference>
<dbReference type="AlphaFoldDB" id="A0A1Y3YFL4"/>
<feature type="transmembrane region" description="Helical" evidence="8">
    <location>
        <begin position="221"/>
        <end position="243"/>
    </location>
</feature>
<organism evidence="12 14">
    <name type="scientific">Odoribacter splanchnicus</name>
    <dbReference type="NCBI Taxonomy" id="28118"/>
    <lineage>
        <taxon>Bacteria</taxon>
        <taxon>Pseudomonadati</taxon>
        <taxon>Bacteroidota</taxon>
        <taxon>Bacteroidia</taxon>
        <taxon>Bacteroidales</taxon>
        <taxon>Odoribacteraceae</taxon>
        <taxon>Odoribacter</taxon>
    </lineage>
</organism>
<evidence type="ECO:0000313" key="11">
    <source>
        <dbReference type="EMBL" id="RGU58139.1"/>
    </source>
</evidence>
<evidence type="ECO:0000313" key="9">
    <source>
        <dbReference type="EMBL" id="MCG4961699.1"/>
    </source>
</evidence>
<feature type="transmembrane region" description="Helical" evidence="8">
    <location>
        <begin position="13"/>
        <end position="32"/>
    </location>
</feature>
<dbReference type="InterPro" id="IPR022357">
    <property type="entry name" value="MIP_CS"/>
</dbReference>
<sequence>MTISLFTKCLFEFIGTALLILLGDGVVASSLLKHSKGFGGGWVVITFAWGFAVMCGAFVAAPYSGAHLNPALSIGLALAHTFPWAYVPAYIIAQLAGGFLGAVLVYVFYKDHYDATEDPDVKLGTFCTMPAIRNIPRNLICEVIGTFVLVFVILCLAIDGNTPEVGLGSVGLFPVTFLIVAIGMSLGGATGYAINPARDLPPRFAHFVLPIRGKGSSGWGYSWVPVLGPILGACLAAGCYKIIFP</sequence>
<keyword evidence="3 7" id="KW-0813">Transport</keyword>
<dbReference type="InterPro" id="IPR000425">
    <property type="entry name" value="MIP"/>
</dbReference>
<evidence type="ECO:0000256" key="1">
    <source>
        <dbReference type="ARBA" id="ARBA00004141"/>
    </source>
</evidence>
<dbReference type="PROSITE" id="PS00221">
    <property type="entry name" value="MIP"/>
    <property type="match status" value="1"/>
</dbReference>
<dbReference type="EMBL" id="JAQMRD010000002">
    <property type="protein sequence ID" value="MDB9221944.1"/>
    <property type="molecule type" value="Genomic_DNA"/>
</dbReference>
<evidence type="ECO:0000256" key="5">
    <source>
        <dbReference type="ARBA" id="ARBA00022989"/>
    </source>
</evidence>
<keyword evidence="5 8" id="KW-1133">Transmembrane helix</keyword>
<evidence type="ECO:0000313" key="12">
    <source>
        <dbReference type="EMBL" id="RGY09618.1"/>
    </source>
</evidence>
<gene>
    <name evidence="11" type="ORF">DWW57_03530</name>
    <name evidence="12" type="ORF">DXA53_02220</name>
    <name evidence="9" type="ORF">L0P03_17910</name>
    <name evidence="10" type="ORF">PN645_02860</name>
</gene>
<feature type="transmembrane region" description="Helical" evidence="8">
    <location>
        <begin position="39"/>
        <end position="64"/>
    </location>
</feature>
<evidence type="ECO:0000256" key="4">
    <source>
        <dbReference type="ARBA" id="ARBA00022692"/>
    </source>
</evidence>
<accession>A0A1Y3YFL4</accession>
<feature type="transmembrane region" description="Helical" evidence="8">
    <location>
        <begin position="171"/>
        <end position="194"/>
    </location>
</feature>
<dbReference type="EMBL" id="QRYC01000003">
    <property type="protein sequence ID" value="RGU58139.1"/>
    <property type="molecule type" value="Genomic_DNA"/>
</dbReference>
<dbReference type="Proteomes" id="UP000284434">
    <property type="component" value="Unassembled WGS sequence"/>
</dbReference>
<evidence type="ECO:0000313" key="13">
    <source>
        <dbReference type="Proteomes" id="UP000284243"/>
    </source>
</evidence>
<evidence type="ECO:0000256" key="2">
    <source>
        <dbReference type="ARBA" id="ARBA00006175"/>
    </source>
</evidence>
<evidence type="ECO:0000256" key="8">
    <source>
        <dbReference type="SAM" id="Phobius"/>
    </source>
</evidence>
<dbReference type="Pfam" id="PF00230">
    <property type="entry name" value="MIP"/>
    <property type="match status" value="1"/>
</dbReference>
<feature type="transmembrane region" description="Helical" evidence="8">
    <location>
        <begin position="139"/>
        <end position="159"/>
    </location>
</feature>
<dbReference type="RefSeq" id="WP_022160619.1">
    <property type="nucleotide sequence ID" value="NZ_BAABYK010000001.1"/>
</dbReference>
<reference evidence="9" key="2">
    <citation type="submission" date="2022-01" db="EMBL/GenBank/DDBJ databases">
        <title>Collection of gut derived symbiotic bacterial strains cultured from healthy donors.</title>
        <authorList>
            <person name="Lin H."/>
            <person name="Kohout C."/>
            <person name="Waligurski E."/>
            <person name="Pamer E.G."/>
        </authorList>
    </citation>
    <scope>NUCLEOTIDE SEQUENCE</scope>
    <source>
        <strain evidence="9">DFI.1.149</strain>
    </source>
</reference>
<keyword evidence="6 8" id="KW-0472">Membrane</keyword>
<reference evidence="10" key="3">
    <citation type="submission" date="2023-01" db="EMBL/GenBank/DDBJ databases">
        <title>Human gut microbiome strain richness.</title>
        <authorList>
            <person name="Chen-Liaw A."/>
        </authorList>
    </citation>
    <scope>NUCLEOTIDE SEQUENCE</scope>
    <source>
        <strain evidence="10">RTP21484st1_B7_RTP21484_190118</strain>
    </source>
</reference>
<dbReference type="GO" id="GO:0005886">
    <property type="term" value="C:plasma membrane"/>
    <property type="evidence" value="ECO:0007669"/>
    <property type="project" value="TreeGrafter"/>
</dbReference>
<dbReference type="Proteomes" id="UP001212263">
    <property type="component" value="Unassembled WGS sequence"/>
</dbReference>
<dbReference type="NCBIfam" id="TIGR00861">
    <property type="entry name" value="MIP"/>
    <property type="match status" value="1"/>
</dbReference>
<dbReference type="Proteomes" id="UP001199750">
    <property type="component" value="Unassembled WGS sequence"/>
</dbReference>
<dbReference type="PRINTS" id="PR00783">
    <property type="entry name" value="MINTRINSICP"/>
</dbReference>
<keyword evidence="4 7" id="KW-0812">Transmembrane</keyword>
<name>A0A1Y3YFL4_9BACT</name>
<dbReference type="EMBL" id="JAKNDN010000043">
    <property type="protein sequence ID" value="MCG4961699.1"/>
    <property type="molecule type" value="Genomic_DNA"/>
</dbReference>
<dbReference type="EMBL" id="QSCO01000002">
    <property type="protein sequence ID" value="RGY09618.1"/>
    <property type="molecule type" value="Genomic_DNA"/>
</dbReference>
<dbReference type="PANTHER" id="PTHR43829">
    <property type="entry name" value="AQUAPORIN OR AQUAGLYCEROPORIN RELATED"/>
    <property type="match status" value="1"/>
</dbReference>
<dbReference type="SUPFAM" id="SSF81338">
    <property type="entry name" value="Aquaporin-like"/>
    <property type="match status" value="1"/>
</dbReference>
<feature type="transmembrane region" description="Helical" evidence="8">
    <location>
        <begin position="84"/>
        <end position="109"/>
    </location>
</feature>
<dbReference type="Proteomes" id="UP000284243">
    <property type="component" value="Unassembled WGS sequence"/>
</dbReference>
<evidence type="ECO:0000256" key="3">
    <source>
        <dbReference type="ARBA" id="ARBA00022448"/>
    </source>
</evidence>
<dbReference type="GO" id="GO:0015254">
    <property type="term" value="F:glycerol channel activity"/>
    <property type="evidence" value="ECO:0007669"/>
    <property type="project" value="TreeGrafter"/>
</dbReference>
<comment type="subcellular location">
    <subcellularLocation>
        <location evidence="1">Membrane</location>
        <topology evidence="1">Multi-pass membrane protein</topology>
    </subcellularLocation>
</comment>
<evidence type="ECO:0000256" key="6">
    <source>
        <dbReference type="ARBA" id="ARBA00023136"/>
    </source>
</evidence>
<comment type="caution">
    <text evidence="12">The sequence shown here is derived from an EMBL/GenBank/DDBJ whole genome shotgun (WGS) entry which is preliminary data.</text>
</comment>
<dbReference type="InterPro" id="IPR023271">
    <property type="entry name" value="Aquaporin-like"/>
</dbReference>
<protein>
    <submittedName>
        <fullName evidence="12">Aquaporin family protein</fullName>
    </submittedName>
</protein>
<evidence type="ECO:0000313" key="14">
    <source>
        <dbReference type="Proteomes" id="UP000284434"/>
    </source>
</evidence>
<dbReference type="PANTHER" id="PTHR43829:SF9">
    <property type="entry name" value="AQUAPORIN-9"/>
    <property type="match status" value="1"/>
</dbReference>
<dbReference type="InterPro" id="IPR050363">
    <property type="entry name" value="MIP/Aquaporin"/>
</dbReference>
<comment type="similarity">
    <text evidence="2 7">Belongs to the MIP/aquaporin (TC 1.A.8) family.</text>
</comment>
<evidence type="ECO:0000256" key="7">
    <source>
        <dbReference type="RuleBase" id="RU000477"/>
    </source>
</evidence>
<proteinExistence type="inferred from homology"/>
<dbReference type="Gene3D" id="1.20.1080.10">
    <property type="entry name" value="Glycerol uptake facilitator protein"/>
    <property type="match status" value="1"/>
</dbReference>